<evidence type="ECO:0000259" key="2">
    <source>
        <dbReference type="Pfam" id="PF02591"/>
    </source>
</evidence>
<dbReference type="PANTHER" id="PTHR39082:SF1">
    <property type="entry name" value="SCAVENGER RECEPTOR CLASS A MEMBER 3"/>
    <property type="match status" value="1"/>
</dbReference>
<gene>
    <name evidence="3" type="ORF">BARAN1_0294</name>
</gene>
<dbReference type="PANTHER" id="PTHR39082">
    <property type="entry name" value="PHOSPHOLIPASE C-BETA-2-RELATED"/>
    <property type="match status" value="1"/>
</dbReference>
<feature type="coiled-coil region" evidence="1">
    <location>
        <begin position="91"/>
        <end position="157"/>
    </location>
</feature>
<sequence>MNESLAQLLSLAEADASLRTLAGRLADLEREEARLRTLLASEEEAFRRRQEGHRALRLSALAKSGEVDSTDEKIRTYQHKLDHDIIPYKEMEHLREQVTFLRGQLDTLADEALQLMAEADADEGKLREEAIAHEGRRRELEEELGALARRRATILAEQDALRVRRDEIFQRVPLRLRGHYERLLGSGGSPVVPVVGGMCGGCHLRLVETTVEKVKSEREVVTCEHCSRFLYLPPS</sequence>
<proteinExistence type="predicted"/>
<dbReference type="InterPro" id="IPR003743">
    <property type="entry name" value="Zf-RING_7"/>
</dbReference>
<evidence type="ECO:0000313" key="3">
    <source>
        <dbReference type="EMBL" id="SQD92319.1"/>
    </source>
</evidence>
<feature type="coiled-coil region" evidence="1">
    <location>
        <begin position="11"/>
        <end position="45"/>
    </location>
</feature>
<dbReference type="AlphaFoldDB" id="A0A2X3KZH6"/>
<dbReference type="Proteomes" id="UP000249818">
    <property type="component" value="Chromosome BARAN1"/>
</dbReference>
<organism evidence="3 4">
    <name type="scientific">Candidatus Bipolaricaulis anaerobius</name>
    <dbReference type="NCBI Taxonomy" id="2026885"/>
    <lineage>
        <taxon>Bacteria</taxon>
        <taxon>Candidatus Bipolaricaulota</taxon>
        <taxon>Candidatus Bipolaricaulia</taxon>
        <taxon>Candidatus Bipolaricaulales</taxon>
        <taxon>Candidatus Bipolaricaulaceae</taxon>
        <taxon>Candidatus Bipolaricaulis</taxon>
    </lineage>
</organism>
<dbReference type="InterPro" id="IPR052376">
    <property type="entry name" value="Oxidative_Scav/Glycosyltrans"/>
</dbReference>
<dbReference type="RefSeq" id="WP_122030555.1">
    <property type="nucleotide sequence ID" value="NZ_LS483254.1"/>
</dbReference>
<dbReference type="Pfam" id="PF02591">
    <property type="entry name" value="Zn_ribbon_9"/>
    <property type="match status" value="1"/>
</dbReference>
<evidence type="ECO:0000256" key="1">
    <source>
        <dbReference type="SAM" id="Coils"/>
    </source>
</evidence>
<keyword evidence="1" id="KW-0175">Coiled coil</keyword>
<reference evidence="4" key="1">
    <citation type="submission" date="2018-05" db="EMBL/GenBank/DDBJ databases">
        <authorList>
            <person name="Hao L."/>
        </authorList>
    </citation>
    <scope>NUCLEOTIDE SEQUENCE [LARGE SCALE GENOMIC DNA]</scope>
</reference>
<name>A0A2X3KZH6_9BACT</name>
<evidence type="ECO:0000313" key="4">
    <source>
        <dbReference type="Proteomes" id="UP000249818"/>
    </source>
</evidence>
<feature type="domain" description="C4-type zinc ribbon" evidence="2">
    <location>
        <begin position="199"/>
        <end position="230"/>
    </location>
</feature>
<accession>A0A2X3KZH6</accession>
<dbReference type="Gene3D" id="1.10.287.1490">
    <property type="match status" value="1"/>
</dbReference>
<protein>
    <recommendedName>
        <fullName evidence="2">C4-type zinc ribbon domain-containing protein</fullName>
    </recommendedName>
</protein>
<keyword evidence="4" id="KW-1185">Reference proteome</keyword>
<dbReference type="KEGG" id="bana:BARAN1_0294"/>
<dbReference type="OrthoDB" id="9799341at2"/>
<dbReference type="EMBL" id="LS483254">
    <property type="protein sequence ID" value="SQD92319.1"/>
    <property type="molecule type" value="Genomic_DNA"/>
</dbReference>